<evidence type="ECO:0000256" key="5">
    <source>
        <dbReference type="ARBA" id="ARBA00022989"/>
    </source>
</evidence>
<dbReference type="GO" id="GO:0019706">
    <property type="term" value="F:protein-cysteine S-palmitoyltransferase activity"/>
    <property type="evidence" value="ECO:0007669"/>
    <property type="project" value="UniProtKB-EC"/>
</dbReference>
<evidence type="ECO:0000313" key="16">
    <source>
        <dbReference type="Proteomes" id="UP000245383"/>
    </source>
</evidence>
<accession>A0A2T9YZ49</accession>
<sequence>MRSPNTNNPLLSSESLQITESSTSSHILPRSNPNSLAVSTNISPVASLSHEEHEITALSFLKSSDPSEFKDKSTEAYSYDTTTDLWTAAQQGNIRLLEKIITIDGVSPNALDKQGCTALHWACLNNRIQGHLDVCHFLLNRGALSNLEDAGGYSLLHVAVHSQLPLLVLYIAVTQWDQLGSTVDKTDINGITPLMWAAYQGNSEIVSLLIRLGANVNLQDKTGKTTLHYAAVSGVAFTIDELIKNGANPEIRENPNSRIDEGVENSLIQTGKSARDTLIEMGHIKLLQNAEKKYKGRNDFIKSDITIYRWKLRSEILVFLSPFISLPLCLYILSVYPWIYGLPLYLLCFLSIHVFTMRVILKTRNSEFVLNSPYFLGILLATAAVTFYTYVTNVAPVTLKYNSNKSEYRILIILNILTLGSAVMCLYFLAKSVFANPGYLKYNESISDAANVVLKLVNKNMFNYTTFCKTCLNFRPLRSKHCKECNRCVARLDHHCPWTFNCVGLFNHRDFILFVSLMVSCLFSFLTLMNYYLEKIFVLYEPIPSAPCYLGEYLCGLFQTDPWSLFVSMWITINVTWSMILCIGQLYNISANITTNESLTGFRKFKHNTVIDEQNLLIKRNNNTNDSNTLDNVVDRQSLEVYKTGSLDDISEIYSENSENSGIEQDLQNTHTGVKYHKKPGPFAWMLPCLSRRQNYQNVKDLDLELNGRINASSEKLSGNPFSLGCYTNCVTFWNFEQCDNAYMIDTTPSSITLSPKIRYRPKRDENDFELFEVSTSAIV</sequence>
<evidence type="ECO:0000256" key="7">
    <source>
        <dbReference type="ARBA" id="ARBA00023136"/>
    </source>
</evidence>
<feature type="repeat" description="ANK" evidence="11">
    <location>
        <begin position="222"/>
        <end position="254"/>
    </location>
</feature>
<dbReference type="PANTHER" id="PTHR24161:SF85">
    <property type="entry name" value="PALMITOYLTRANSFERASE HIP14"/>
    <property type="match status" value="1"/>
</dbReference>
<reference evidence="15 16" key="1">
    <citation type="journal article" date="2018" name="MBio">
        <title>Comparative Genomics Reveals the Core Gene Toolbox for the Fungus-Insect Symbiosis.</title>
        <authorList>
            <person name="Wang Y."/>
            <person name="Stata M."/>
            <person name="Wang W."/>
            <person name="Stajich J.E."/>
            <person name="White M.M."/>
            <person name="Moncalvo J.M."/>
        </authorList>
    </citation>
    <scope>NUCLEOTIDE SEQUENCE [LARGE SCALE GENOMIC DNA]</scope>
    <source>
        <strain evidence="15 16">SWE-8-4</strain>
    </source>
</reference>
<evidence type="ECO:0000256" key="12">
    <source>
        <dbReference type="RuleBase" id="RU079119"/>
    </source>
</evidence>
<evidence type="ECO:0000256" key="10">
    <source>
        <dbReference type="ARBA" id="ARBA00048048"/>
    </source>
</evidence>
<keyword evidence="12" id="KW-0012">Acyltransferase</keyword>
<evidence type="ECO:0000256" key="3">
    <source>
        <dbReference type="ARBA" id="ARBA00022692"/>
    </source>
</evidence>
<dbReference type="InterPro" id="IPR036770">
    <property type="entry name" value="Ankyrin_rpt-contain_sf"/>
</dbReference>
<keyword evidence="5 12" id="KW-1133">Transmembrane helix</keyword>
<gene>
    <name evidence="15" type="ORF">BB561_000455</name>
</gene>
<dbReference type="EC" id="2.3.1.225" evidence="12"/>
<dbReference type="PANTHER" id="PTHR24161">
    <property type="entry name" value="ANK_REP_REGION DOMAIN-CONTAINING PROTEIN-RELATED"/>
    <property type="match status" value="1"/>
</dbReference>
<evidence type="ECO:0000256" key="8">
    <source>
        <dbReference type="ARBA" id="ARBA00023139"/>
    </source>
</evidence>
<keyword evidence="12" id="KW-0808">Transferase</keyword>
<evidence type="ECO:0000256" key="6">
    <source>
        <dbReference type="ARBA" id="ARBA00023043"/>
    </source>
</evidence>
<dbReference type="InterPro" id="IPR001594">
    <property type="entry name" value="Palmitoyltrfase_DHHC"/>
</dbReference>
<dbReference type="Gene3D" id="1.25.40.20">
    <property type="entry name" value="Ankyrin repeat-containing domain"/>
    <property type="match status" value="2"/>
</dbReference>
<dbReference type="Proteomes" id="UP000245383">
    <property type="component" value="Unassembled WGS sequence"/>
</dbReference>
<evidence type="ECO:0000259" key="14">
    <source>
        <dbReference type="Pfam" id="PF01529"/>
    </source>
</evidence>
<feature type="transmembrane region" description="Helical" evidence="12">
    <location>
        <begin position="511"/>
        <end position="533"/>
    </location>
</feature>
<dbReference type="AlphaFoldDB" id="A0A2T9YZ49"/>
<evidence type="ECO:0000256" key="2">
    <source>
        <dbReference type="ARBA" id="ARBA00010104"/>
    </source>
</evidence>
<evidence type="ECO:0000256" key="1">
    <source>
        <dbReference type="ARBA" id="ARBA00004141"/>
    </source>
</evidence>
<feature type="transmembrane region" description="Helical" evidence="12">
    <location>
        <begin position="373"/>
        <end position="390"/>
    </location>
</feature>
<feature type="repeat" description="ANK" evidence="11">
    <location>
        <begin position="114"/>
        <end position="150"/>
    </location>
</feature>
<comment type="similarity">
    <text evidence="2">Belongs to the DHHC palmitoyltransferase family. AKR/ZDHHC17 subfamily.</text>
</comment>
<keyword evidence="6 11" id="KW-0040">ANK repeat</keyword>
<proteinExistence type="inferred from homology"/>
<protein>
    <recommendedName>
        <fullName evidence="12">Palmitoyltransferase</fullName>
        <ecNumber evidence="12">2.3.1.225</ecNumber>
    </recommendedName>
</protein>
<dbReference type="PROSITE" id="PS50297">
    <property type="entry name" value="ANK_REP_REGION"/>
    <property type="match status" value="3"/>
</dbReference>
<keyword evidence="3 12" id="KW-0812">Transmembrane</keyword>
<keyword evidence="8" id="KW-0564">Palmitate</keyword>
<dbReference type="OrthoDB" id="6781668at2759"/>
<comment type="subcellular location">
    <subcellularLocation>
        <location evidence="1">Membrane</location>
        <topology evidence="1">Multi-pass membrane protein</topology>
    </subcellularLocation>
</comment>
<comment type="caution">
    <text evidence="15">The sequence shown here is derived from an EMBL/GenBank/DDBJ whole genome shotgun (WGS) entry which is preliminary data.</text>
</comment>
<dbReference type="PROSITE" id="PS50088">
    <property type="entry name" value="ANK_REPEAT"/>
    <property type="match status" value="3"/>
</dbReference>
<dbReference type="InterPro" id="IPR002110">
    <property type="entry name" value="Ankyrin_rpt"/>
</dbReference>
<keyword evidence="9" id="KW-0449">Lipoprotein</keyword>
<organism evidence="15 16">
    <name type="scientific">Smittium simulii</name>
    <dbReference type="NCBI Taxonomy" id="133385"/>
    <lineage>
        <taxon>Eukaryota</taxon>
        <taxon>Fungi</taxon>
        <taxon>Fungi incertae sedis</taxon>
        <taxon>Zoopagomycota</taxon>
        <taxon>Kickxellomycotina</taxon>
        <taxon>Harpellomycetes</taxon>
        <taxon>Harpellales</taxon>
        <taxon>Legeriomycetaceae</taxon>
        <taxon>Smittium</taxon>
    </lineage>
</organism>
<feature type="region of interest" description="Disordered" evidence="13">
    <location>
        <begin position="1"/>
        <end position="33"/>
    </location>
</feature>
<feature type="transmembrane region" description="Helical" evidence="12">
    <location>
        <begin position="316"/>
        <end position="336"/>
    </location>
</feature>
<feature type="repeat" description="ANK" evidence="11">
    <location>
        <begin position="189"/>
        <end position="221"/>
    </location>
</feature>
<dbReference type="SMART" id="SM00248">
    <property type="entry name" value="ANK"/>
    <property type="match status" value="4"/>
</dbReference>
<comment type="catalytic activity">
    <reaction evidence="10 12">
        <text>L-cysteinyl-[protein] + hexadecanoyl-CoA = S-hexadecanoyl-L-cysteinyl-[protein] + CoA</text>
        <dbReference type="Rhea" id="RHEA:36683"/>
        <dbReference type="Rhea" id="RHEA-COMP:10131"/>
        <dbReference type="Rhea" id="RHEA-COMP:11032"/>
        <dbReference type="ChEBI" id="CHEBI:29950"/>
        <dbReference type="ChEBI" id="CHEBI:57287"/>
        <dbReference type="ChEBI" id="CHEBI:57379"/>
        <dbReference type="ChEBI" id="CHEBI:74151"/>
        <dbReference type="EC" id="2.3.1.225"/>
    </reaction>
</comment>
<dbReference type="STRING" id="133385.A0A2T9YZ49"/>
<keyword evidence="4" id="KW-0677">Repeat</keyword>
<feature type="transmembrane region" description="Helical" evidence="12">
    <location>
        <begin position="410"/>
        <end position="430"/>
    </location>
</feature>
<dbReference type="GO" id="GO:0016020">
    <property type="term" value="C:membrane"/>
    <property type="evidence" value="ECO:0007669"/>
    <property type="project" value="UniProtKB-SubCell"/>
</dbReference>
<keyword evidence="7 12" id="KW-0472">Membrane</keyword>
<dbReference type="EMBL" id="MBFR01000009">
    <property type="protein sequence ID" value="PVU97621.1"/>
    <property type="molecule type" value="Genomic_DNA"/>
</dbReference>
<dbReference type="PROSITE" id="PS50216">
    <property type="entry name" value="DHHC"/>
    <property type="match status" value="1"/>
</dbReference>
<evidence type="ECO:0000313" key="15">
    <source>
        <dbReference type="EMBL" id="PVU97621.1"/>
    </source>
</evidence>
<keyword evidence="16" id="KW-1185">Reference proteome</keyword>
<evidence type="ECO:0000256" key="13">
    <source>
        <dbReference type="SAM" id="MobiDB-lite"/>
    </source>
</evidence>
<evidence type="ECO:0000256" key="11">
    <source>
        <dbReference type="PROSITE-ProRule" id="PRU00023"/>
    </source>
</evidence>
<dbReference type="Pfam" id="PF01529">
    <property type="entry name" value="DHHC"/>
    <property type="match status" value="1"/>
</dbReference>
<feature type="domain" description="Palmitoyltransferase DHHC" evidence="14">
    <location>
        <begin position="463"/>
        <end position="599"/>
    </location>
</feature>
<name>A0A2T9YZ49_9FUNG</name>
<feature type="transmembrane region" description="Helical" evidence="12">
    <location>
        <begin position="342"/>
        <end position="361"/>
    </location>
</feature>
<evidence type="ECO:0000256" key="9">
    <source>
        <dbReference type="ARBA" id="ARBA00023288"/>
    </source>
</evidence>
<feature type="transmembrane region" description="Helical" evidence="12">
    <location>
        <begin position="563"/>
        <end position="583"/>
    </location>
</feature>
<dbReference type="SUPFAM" id="SSF48403">
    <property type="entry name" value="Ankyrin repeat"/>
    <property type="match status" value="1"/>
</dbReference>
<dbReference type="Pfam" id="PF12796">
    <property type="entry name" value="Ank_2"/>
    <property type="match status" value="2"/>
</dbReference>
<comment type="domain">
    <text evidence="12">The DHHC domain is required for palmitoyltransferase activity.</text>
</comment>
<evidence type="ECO:0000256" key="4">
    <source>
        <dbReference type="ARBA" id="ARBA00022737"/>
    </source>
</evidence>